<dbReference type="EMBL" id="FNOK01000014">
    <property type="protein sequence ID" value="SDX73358.1"/>
    <property type="molecule type" value="Genomic_DNA"/>
</dbReference>
<dbReference type="Gene3D" id="3.20.20.140">
    <property type="entry name" value="Metal-dependent hydrolases"/>
    <property type="match status" value="1"/>
</dbReference>
<sequence length="110" mass="12060">MCTELQARLAGIPLIDHHVHGPLRGHVTRAEFEALITESDRPVPPWMTQFDSQIGFAVRRHCASLLGLAEQASAEGYWAARGEWSMEDAAREATTVGRGNAARVYGLSDD</sequence>
<dbReference type="AlphaFoldDB" id="A0A1H3E531"/>
<dbReference type="OrthoDB" id="8244441at2"/>
<evidence type="ECO:0000313" key="2">
    <source>
        <dbReference type="Proteomes" id="UP000199529"/>
    </source>
</evidence>
<name>A0A1H3E531_9PSEU</name>
<organism evidence="1 2">
    <name type="scientific">Saccharopolyspora shandongensis</name>
    <dbReference type="NCBI Taxonomy" id="418495"/>
    <lineage>
        <taxon>Bacteria</taxon>
        <taxon>Bacillati</taxon>
        <taxon>Actinomycetota</taxon>
        <taxon>Actinomycetes</taxon>
        <taxon>Pseudonocardiales</taxon>
        <taxon>Pseudonocardiaceae</taxon>
        <taxon>Saccharopolyspora</taxon>
    </lineage>
</organism>
<accession>A0A1H3E531</accession>
<gene>
    <name evidence="1" type="ORF">SAMN05216215_101490</name>
</gene>
<evidence type="ECO:0008006" key="3">
    <source>
        <dbReference type="Google" id="ProtNLM"/>
    </source>
</evidence>
<reference evidence="2" key="1">
    <citation type="submission" date="2016-10" db="EMBL/GenBank/DDBJ databases">
        <authorList>
            <person name="Varghese N."/>
            <person name="Submissions S."/>
        </authorList>
    </citation>
    <scope>NUCLEOTIDE SEQUENCE [LARGE SCALE GENOMIC DNA]</scope>
    <source>
        <strain evidence="2">CGMCC 4.3530</strain>
    </source>
</reference>
<dbReference type="RefSeq" id="WP_093266507.1">
    <property type="nucleotide sequence ID" value="NZ_FNOK01000014.1"/>
</dbReference>
<dbReference type="Proteomes" id="UP000199529">
    <property type="component" value="Unassembled WGS sequence"/>
</dbReference>
<dbReference type="STRING" id="418495.SAMN05216215_101490"/>
<evidence type="ECO:0000313" key="1">
    <source>
        <dbReference type="EMBL" id="SDX73358.1"/>
    </source>
</evidence>
<protein>
    <recommendedName>
        <fullName evidence="3">Amidohydrolase</fullName>
    </recommendedName>
</protein>
<proteinExistence type="predicted"/>
<keyword evidence="2" id="KW-1185">Reference proteome</keyword>